<dbReference type="EMBL" id="JAIWYP010000005">
    <property type="protein sequence ID" value="KAH3828918.1"/>
    <property type="molecule type" value="Genomic_DNA"/>
</dbReference>
<sequence length="360" mass="40591">MDATTKFSSNVTLINVTEQETFNATSSNVSGREPYSIVSYFGDTRVLLWRVIPPILVSIGTIGNALTIIVLLRQKKMTSTAVFLFALALSDTLLLFSILPPKWVLFTWDVDVRSLSSPGCKAIIYLTYCCMHLSSLLIVVVTFERTACVLFPHKVRLGCSPHNAGMIIISIVLAVLGINIIVLVIFDVNEYTGWTCDVPTKEYRDLYDYVYGWIDFTLVFGAPFPLLLIGNVIIVVQLARSRSRRQRMNISGQARDTRPLSILMIALCVLFLLTITPVSVFALYIPYLEEKLRALESKDPYTAKYDTQYFHFLYDVTILVSYFNATFNFAIYVFSGSRFRAELRSLLCCKATQGTRLFGS</sequence>
<keyword evidence="7" id="KW-0807">Transducer</keyword>
<dbReference type="SUPFAM" id="SSF81321">
    <property type="entry name" value="Family A G protein-coupled receptor-like"/>
    <property type="match status" value="1"/>
</dbReference>
<evidence type="ECO:0000256" key="5">
    <source>
        <dbReference type="ARBA" id="ARBA00023136"/>
    </source>
</evidence>
<feature type="transmembrane region" description="Helical" evidence="8">
    <location>
        <begin position="122"/>
        <end position="143"/>
    </location>
</feature>
<feature type="domain" description="G-protein coupled receptors family 1 profile" evidence="9">
    <location>
        <begin position="63"/>
        <end position="332"/>
    </location>
</feature>
<feature type="transmembrane region" description="Helical" evidence="8">
    <location>
        <begin position="260"/>
        <end position="285"/>
    </location>
</feature>
<name>A0A9D4K224_DREPO</name>
<evidence type="ECO:0000313" key="10">
    <source>
        <dbReference type="EMBL" id="KAH3828918.1"/>
    </source>
</evidence>
<comment type="subcellular location">
    <subcellularLocation>
        <location evidence="1">Membrane</location>
        <topology evidence="1">Multi-pass membrane protein</topology>
    </subcellularLocation>
</comment>
<dbReference type="PROSITE" id="PS50262">
    <property type="entry name" value="G_PROTEIN_RECEP_F1_2"/>
    <property type="match status" value="1"/>
</dbReference>
<comment type="caution">
    <text evidence="10">The sequence shown here is derived from an EMBL/GenBank/DDBJ whole genome shotgun (WGS) entry which is preliminary data.</text>
</comment>
<evidence type="ECO:0000256" key="3">
    <source>
        <dbReference type="ARBA" id="ARBA00022989"/>
    </source>
</evidence>
<dbReference type="InterPro" id="IPR000276">
    <property type="entry name" value="GPCR_Rhodpsn"/>
</dbReference>
<accession>A0A9D4K224</accession>
<keyword evidence="5 8" id="KW-0472">Membrane</keyword>
<keyword evidence="3 8" id="KW-1133">Transmembrane helix</keyword>
<feature type="transmembrane region" description="Helical" evidence="8">
    <location>
        <begin position="216"/>
        <end position="239"/>
    </location>
</feature>
<evidence type="ECO:0000256" key="6">
    <source>
        <dbReference type="ARBA" id="ARBA00023170"/>
    </source>
</evidence>
<gene>
    <name evidence="10" type="ORF">DPMN_130903</name>
</gene>
<dbReference type="Pfam" id="PF00001">
    <property type="entry name" value="7tm_1"/>
    <property type="match status" value="1"/>
</dbReference>
<organism evidence="10 11">
    <name type="scientific">Dreissena polymorpha</name>
    <name type="common">Zebra mussel</name>
    <name type="synonym">Mytilus polymorpha</name>
    <dbReference type="NCBI Taxonomy" id="45954"/>
    <lineage>
        <taxon>Eukaryota</taxon>
        <taxon>Metazoa</taxon>
        <taxon>Spiralia</taxon>
        <taxon>Lophotrochozoa</taxon>
        <taxon>Mollusca</taxon>
        <taxon>Bivalvia</taxon>
        <taxon>Autobranchia</taxon>
        <taxon>Heteroconchia</taxon>
        <taxon>Euheterodonta</taxon>
        <taxon>Imparidentia</taxon>
        <taxon>Neoheterodontei</taxon>
        <taxon>Myida</taxon>
        <taxon>Dreissenoidea</taxon>
        <taxon>Dreissenidae</taxon>
        <taxon>Dreissena</taxon>
    </lineage>
</organism>
<feature type="transmembrane region" description="Helical" evidence="8">
    <location>
        <begin position="312"/>
        <end position="334"/>
    </location>
</feature>
<dbReference type="Gene3D" id="1.20.1070.10">
    <property type="entry name" value="Rhodopsin 7-helix transmembrane proteins"/>
    <property type="match status" value="1"/>
</dbReference>
<dbReference type="PRINTS" id="PR00237">
    <property type="entry name" value="GPCRRHODOPSN"/>
</dbReference>
<dbReference type="CDD" id="cd14978">
    <property type="entry name" value="7tmA_FMRFamide_R-like"/>
    <property type="match status" value="1"/>
</dbReference>
<keyword evidence="11" id="KW-1185">Reference proteome</keyword>
<dbReference type="InterPro" id="IPR017452">
    <property type="entry name" value="GPCR_Rhodpsn_7TM"/>
</dbReference>
<dbReference type="OrthoDB" id="9983318at2759"/>
<feature type="transmembrane region" description="Helical" evidence="8">
    <location>
        <begin position="79"/>
        <end position="99"/>
    </location>
</feature>
<protein>
    <recommendedName>
        <fullName evidence="9">G-protein coupled receptors family 1 profile domain-containing protein</fullName>
    </recommendedName>
</protein>
<evidence type="ECO:0000313" key="11">
    <source>
        <dbReference type="Proteomes" id="UP000828390"/>
    </source>
</evidence>
<reference evidence="10" key="1">
    <citation type="journal article" date="2019" name="bioRxiv">
        <title>The Genome of the Zebra Mussel, Dreissena polymorpha: A Resource for Invasive Species Research.</title>
        <authorList>
            <person name="McCartney M.A."/>
            <person name="Auch B."/>
            <person name="Kono T."/>
            <person name="Mallez S."/>
            <person name="Zhang Y."/>
            <person name="Obille A."/>
            <person name="Becker A."/>
            <person name="Abrahante J.E."/>
            <person name="Garbe J."/>
            <person name="Badalamenti J.P."/>
            <person name="Herman A."/>
            <person name="Mangelson H."/>
            <person name="Liachko I."/>
            <person name="Sullivan S."/>
            <person name="Sone E.D."/>
            <person name="Koren S."/>
            <person name="Silverstein K.A.T."/>
            <person name="Beckman K.B."/>
            <person name="Gohl D.M."/>
        </authorList>
    </citation>
    <scope>NUCLEOTIDE SEQUENCE</scope>
    <source>
        <strain evidence="10">Duluth1</strain>
        <tissue evidence="10">Whole animal</tissue>
    </source>
</reference>
<evidence type="ECO:0000256" key="8">
    <source>
        <dbReference type="SAM" id="Phobius"/>
    </source>
</evidence>
<dbReference type="PANTHER" id="PTHR24243">
    <property type="entry name" value="G-PROTEIN COUPLED RECEPTOR"/>
    <property type="match status" value="1"/>
</dbReference>
<dbReference type="AlphaFoldDB" id="A0A9D4K224"/>
<evidence type="ECO:0000256" key="7">
    <source>
        <dbReference type="ARBA" id="ARBA00023224"/>
    </source>
</evidence>
<keyword evidence="4" id="KW-0297">G-protein coupled receptor</keyword>
<dbReference type="PANTHER" id="PTHR24243:SF230">
    <property type="entry name" value="G-PROTEIN COUPLED RECEPTORS FAMILY 1 PROFILE DOMAIN-CONTAINING PROTEIN"/>
    <property type="match status" value="1"/>
</dbReference>
<reference evidence="10" key="2">
    <citation type="submission" date="2020-11" db="EMBL/GenBank/DDBJ databases">
        <authorList>
            <person name="McCartney M.A."/>
            <person name="Auch B."/>
            <person name="Kono T."/>
            <person name="Mallez S."/>
            <person name="Becker A."/>
            <person name="Gohl D.M."/>
            <person name="Silverstein K.A.T."/>
            <person name="Koren S."/>
            <person name="Bechman K.B."/>
            <person name="Herman A."/>
            <person name="Abrahante J.E."/>
            <person name="Garbe J."/>
        </authorList>
    </citation>
    <scope>NUCLEOTIDE SEQUENCE</scope>
    <source>
        <strain evidence="10">Duluth1</strain>
        <tissue evidence="10">Whole animal</tissue>
    </source>
</reference>
<evidence type="ECO:0000256" key="2">
    <source>
        <dbReference type="ARBA" id="ARBA00022692"/>
    </source>
</evidence>
<feature type="transmembrane region" description="Helical" evidence="8">
    <location>
        <begin position="164"/>
        <end position="186"/>
    </location>
</feature>
<evidence type="ECO:0000259" key="9">
    <source>
        <dbReference type="PROSITE" id="PS50262"/>
    </source>
</evidence>
<dbReference type="GO" id="GO:0004930">
    <property type="term" value="F:G protein-coupled receptor activity"/>
    <property type="evidence" value="ECO:0007669"/>
    <property type="project" value="UniProtKB-KW"/>
</dbReference>
<keyword evidence="6" id="KW-0675">Receptor</keyword>
<evidence type="ECO:0000256" key="1">
    <source>
        <dbReference type="ARBA" id="ARBA00004141"/>
    </source>
</evidence>
<proteinExistence type="predicted"/>
<keyword evidence="2 8" id="KW-0812">Transmembrane</keyword>
<dbReference type="GO" id="GO:0005886">
    <property type="term" value="C:plasma membrane"/>
    <property type="evidence" value="ECO:0007669"/>
    <property type="project" value="TreeGrafter"/>
</dbReference>
<evidence type="ECO:0000256" key="4">
    <source>
        <dbReference type="ARBA" id="ARBA00023040"/>
    </source>
</evidence>
<feature type="transmembrane region" description="Helical" evidence="8">
    <location>
        <begin position="51"/>
        <end position="72"/>
    </location>
</feature>
<dbReference type="Proteomes" id="UP000828390">
    <property type="component" value="Unassembled WGS sequence"/>
</dbReference>